<dbReference type="GO" id="GO:0043015">
    <property type="term" value="F:gamma-tubulin binding"/>
    <property type="evidence" value="ECO:0007669"/>
    <property type="project" value="InterPro"/>
</dbReference>
<dbReference type="GO" id="GO:0005816">
    <property type="term" value="C:spindle pole body"/>
    <property type="evidence" value="ECO:0007669"/>
    <property type="project" value="UniProtKB-ARBA"/>
</dbReference>
<dbReference type="KEGG" id="tml:GSTUM_00005865001"/>
<dbReference type="PANTHER" id="PTHR19302">
    <property type="entry name" value="GAMMA TUBULIN COMPLEX PROTEIN"/>
    <property type="match status" value="1"/>
</dbReference>
<organism evidence="9 10">
    <name type="scientific">Tuber melanosporum (strain Mel28)</name>
    <name type="common">Perigord black truffle</name>
    <dbReference type="NCBI Taxonomy" id="656061"/>
    <lineage>
        <taxon>Eukaryota</taxon>
        <taxon>Fungi</taxon>
        <taxon>Dikarya</taxon>
        <taxon>Ascomycota</taxon>
        <taxon>Pezizomycotina</taxon>
        <taxon>Pezizomycetes</taxon>
        <taxon>Pezizales</taxon>
        <taxon>Tuberaceae</taxon>
        <taxon>Tuber</taxon>
    </lineage>
</organism>
<dbReference type="eggNOG" id="KOG2000">
    <property type="taxonomic scope" value="Eukaryota"/>
</dbReference>
<evidence type="ECO:0000256" key="3">
    <source>
        <dbReference type="ARBA" id="ARBA00022701"/>
    </source>
</evidence>
<evidence type="ECO:0000256" key="1">
    <source>
        <dbReference type="ARBA" id="ARBA00010337"/>
    </source>
</evidence>
<dbReference type="GO" id="GO:0051225">
    <property type="term" value="P:spindle assembly"/>
    <property type="evidence" value="ECO:0007669"/>
    <property type="project" value="TreeGrafter"/>
</dbReference>
<dbReference type="HOGENOM" id="CLU_006331_0_0_1"/>
<evidence type="ECO:0000256" key="5">
    <source>
        <dbReference type="RuleBase" id="RU363050"/>
    </source>
</evidence>
<dbReference type="RefSeq" id="XP_002838006.1">
    <property type="nucleotide sequence ID" value="XM_002837960.1"/>
</dbReference>
<dbReference type="Proteomes" id="UP000006911">
    <property type="component" value="Unassembled WGS sequence"/>
</dbReference>
<reference evidence="9 10" key="1">
    <citation type="journal article" date="2010" name="Nature">
        <title>Perigord black truffle genome uncovers evolutionary origins and mechanisms of symbiosis.</title>
        <authorList>
            <person name="Martin F."/>
            <person name="Kohler A."/>
            <person name="Murat C."/>
            <person name="Balestrini R."/>
            <person name="Coutinho P.M."/>
            <person name="Jaillon O."/>
            <person name="Montanini B."/>
            <person name="Morin E."/>
            <person name="Noel B."/>
            <person name="Percudani R."/>
            <person name="Porcel B."/>
            <person name="Rubini A."/>
            <person name="Amicucci A."/>
            <person name="Amselem J."/>
            <person name="Anthouard V."/>
            <person name="Arcioni S."/>
            <person name="Artiguenave F."/>
            <person name="Aury J.M."/>
            <person name="Ballario P."/>
            <person name="Bolchi A."/>
            <person name="Brenna A."/>
            <person name="Brun A."/>
            <person name="Buee M."/>
            <person name="Cantarel B."/>
            <person name="Chevalier G."/>
            <person name="Couloux A."/>
            <person name="Da Silva C."/>
            <person name="Denoeud F."/>
            <person name="Duplessis S."/>
            <person name="Ghignone S."/>
            <person name="Hilselberger B."/>
            <person name="Iotti M."/>
            <person name="Marcais B."/>
            <person name="Mello A."/>
            <person name="Miranda M."/>
            <person name="Pacioni G."/>
            <person name="Quesneville H."/>
            <person name="Riccioni C."/>
            <person name="Ruotolo R."/>
            <person name="Splivallo R."/>
            <person name="Stocchi V."/>
            <person name="Tisserant E."/>
            <person name="Viscomi A.R."/>
            <person name="Zambonelli A."/>
            <person name="Zampieri E."/>
            <person name="Henrissat B."/>
            <person name="Lebrun M.H."/>
            <person name="Paolocci F."/>
            <person name="Bonfante P."/>
            <person name="Ottonello S."/>
            <person name="Wincker P."/>
        </authorList>
    </citation>
    <scope>NUCLEOTIDE SEQUENCE [LARGE SCALE GENOMIC DNA]</scope>
    <source>
        <strain evidence="9 10">Mel28</strain>
    </source>
</reference>
<dbReference type="GO" id="GO:0000930">
    <property type="term" value="C:gamma-tubulin complex"/>
    <property type="evidence" value="ECO:0007669"/>
    <property type="project" value="TreeGrafter"/>
</dbReference>
<dbReference type="GO" id="GO:0051011">
    <property type="term" value="F:microtubule minus-end binding"/>
    <property type="evidence" value="ECO:0007669"/>
    <property type="project" value="TreeGrafter"/>
</dbReference>
<accession>D5GCF4</accession>
<comment type="similarity">
    <text evidence="1 5">Belongs to the TUBGCP family.</text>
</comment>
<evidence type="ECO:0000256" key="2">
    <source>
        <dbReference type="ARBA" id="ARBA00022490"/>
    </source>
</evidence>
<feature type="domain" description="Gamma tubulin complex component C-terminal" evidence="7">
    <location>
        <begin position="631"/>
        <end position="995"/>
    </location>
</feature>
<dbReference type="OMA" id="DYCFHVG"/>
<keyword evidence="3 5" id="KW-0493">Microtubule</keyword>
<sequence>MSTSPSSRQARTHSIMTHFSSVFPNPRPFMKYGDKGEEGKEGYPFIIPDLWKPSCFAPDDSAQPTLFPIAPLQETVLNITKPLDPYKDESEVNLFTFDHDFAEYFADPDPGSPTEVDSIASTAGEAVEQESSDTSEDIWLRPGSSDLPVNPRFQTWESFLSAGANNPANPYLSEAGSQVFDAVLTEYVDGSEEITEVVRTDVLCTCLLHLGLGRNSVLFTYDRKKAEFLSIKPRLRISGCTAGTVDSIIKSFADCGKKIKQLQKFVDDVGNDSRVATPSTIALADCITAIVESIRQRLSVDPATISSVLHLHSLMREPSLIIDTFHQIISQTAGISDDSRLLTTLFEVVQQEQHRSGWLKPLLMEALARVTRPWLESIEEWIGLGRPAGGEGIGFKGSVERGFFVRVEEETYVNERGAERTNRNFIFDKAKVPSFMSAESGESLFESGKSLRFLQKFHPSHPLSRPGAVEGARAPRLEWKFSWEDLNNLQSQAMSYERELRLAIDKYSVQGSTATAPMAGNYQSVPGGIDAFETFGKSKEEIGAMIGKSVSAMNSPPLSIEHLHKKDLLRTLVLKISRLELNPDPGHDHLTAFAPPISITPVLSFSHIFAVQAKIINTACLNMFFKGHKVREHLSLLRKFELFGDGVYSSRLSHALFGDELDGTEKRGGVHRTGGTMGLKLGSRDSWPPASSELRLALMGVLDESFDNTQTKGGIHHAGKDGDLPGGLSFGVRDMTMGELERCMDPNGLEALDFLKLQYKPPSPLDAIISTTALYQYDRLFKLLLRVLRMLFVVNKLFRDATSRGSRWHTVDPVAQKFRIEARHFVDAVCSYMFETGVGSTWRKFEDKLQDIERKLDSHDSDLGAEGIESLRVYHESILDRIMFATLSRKRQAPLMKLMEDIFTSILTFAKYSHAKAIGAQTNDEEIPVLYAGFKRRIGIFINVCRGLSEKRGYGDGVKDSEGRRAVDAIFGSGSKEEGNLLSMLLLKLEMTEYYTDTGKGEREKIKKGGRGRKGPSDPA</sequence>
<dbReference type="Gene3D" id="1.20.120.1900">
    <property type="entry name" value="Gamma-tubulin complex, C-terminal domain"/>
    <property type="match status" value="1"/>
</dbReference>
<evidence type="ECO:0000259" key="8">
    <source>
        <dbReference type="Pfam" id="PF17681"/>
    </source>
</evidence>
<dbReference type="Pfam" id="PF17681">
    <property type="entry name" value="GCP_N_terminal"/>
    <property type="match status" value="1"/>
</dbReference>
<proteinExistence type="inferred from homology"/>
<dbReference type="GO" id="GO:0007020">
    <property type="term" value="P:microtubule nucleation"/>
    <property type="evidence" value="ECO:0007669"/>
    <property type="project" value="InterPro"/>
</dbReference>
<feature type="region of interest" description="Disordered" evidence="6">
    <location>
        <begin position="998"/>
        <end position="1020"/>
    </location>
</feature>
<dbReference type="InterPro" id="IPR042241">
    <property type="entry name" value="GCP_C_sf"/>
</dbReference>
<evidence type="ECO:0000259" key="7">
    <source>
        <dbReference type="Pfam" id="PF04130"/>
    </source>
</evidence>
<evidence type="ECO:0000256" key="6">
    <source>
        <dbReference type="SAM" id="MobiDB-lite"/>
    </source>
</evidence>
<name>D5GCF4_TUBMM</name>
<dbReference type="GeneID" id="9186379"/>
<evidence type="ECO:0000313" key="9">
    <source>
        <dbReference type="EMBL" id="CAZ82197.1"/>
    </source>
</evidence>
<dbReference type="InterPro" id="IPR007259">
    <property type="entry name" value="GCP"/>
</dbReference>
<dbReference type="InterPro" id="IPR041470">
    <property type="entry name" value="GCP_N"/>
</dbReference>
<dbReference type="EMBL" id="FN430109">
    <property type="protein sequence ID" value="CAZ82197.1"/>
    <property type="molecule type" value="Genomic_DNA"/>
</dbReference>
<keyword evidence="4 5" id="KW-0206">Cytoskeleton</keyword>
<keyword evidence="2 5" id="KW-0963">Cytoplasm</keyword>
<dbReference type="Pfam" id="PF04130">
    <property type="entry name" value="GCP_C_terminal"/>
    <property type="match status" value="1"/>
</dbReference>
<dbReference type="GO" id="GO:0000922">
    <property type="term" value="C:spindle pole"/>
    <property type="evidence" value="ECO:0007669"/>
    <property type="project" value="InterPro"/>
</dbReference>
<evidence type="ECO:0000313" key="10">
    <source>
        <dbReference type="Proteomes" id="UP000006911"/>
    </source>
</evidence>
<gene>
    <name evidence="9" type="ORF">GSTUM_00005865001</name>
</gene>
<evidence type="ECO:0000256" key="4">
    <source>
        <dbReference type="ARBA" id="ARBA00023212"/>
    </source>
</evidence>
<dbReference type="GO" id="GO:0031122">
    <property type="term" value="P:cytoplasmic microtubule organization"/>
    <property type="evidence" value="ECO:0007669"/>
    <property type="project" value="TreeGrafter"/>
</dbReference>
<comment type="subcellular location">
    <subcellularLocation>
        <location evidence="5">Cytoplasm</location>
        <location evidence="5">Cytoskeleton</location>
        <location evidence="5">Microtubule organizing center</location>
    </subcellularLocation>
</comment>
<feature type="domain" description="Gamma tubulin complex component protein N-terminal" evidence="8">
    <location>
        <begin position="206"/>
        <end position="483"/>
    </location>
</feature>
<protein>
    <recommendedName>
        <fullName evidence="5">Spindle pole body component</fullName>
    </recommendedName>
</protein>
<dbReference type="STRING" id="656061.D5GCF4"/>
<dbReference type="GO" id="GO:0000278">
    <property type="term" value="P:mitotic cell cycle"/>
    <property type="evidence" value="ECO:0007669"/>
    <property type="project" value="TreeGrafter"/>
</dbReference>
<keyword evidence="10" id="KW-1185">Reference proteome</keyword>
<dbReference type="AlphaFoldDB" id="D5GCF4"/>
<dbReference type="GO" id="GO:0005874">
    <property type="term" value="C:microtubule"/>
    <property type="evidence" value="ECO:0007669"/>
    <property type="project" value="UniProtKB-KW"/>
</dbReference>
<dbReference type="FunFam" id="1.20.120.1900:FF:000013">
    <property type="entry name" value="Spindle pole body component"/>
    <property type="match status" value="1"/>
</dbReference>
<dbReference type="InParanoid" id="D5GCF4"/>
<dbReference type="GO" id="GO:0051321">
    <property type="term" value="P:meiotic cell cycle"/>
    <property type="evidence" value="ECO:0007669"/>
    <property type="project" value="TreeGrafter"/>
</dbReference>
<dbReference type="PANTHER" id="PTHR19302:SF70">
    <property type="entry name" value="GAMMA-TUBULIN COMPLEX COMPONENT 6"/>
    <property type="match status" value="1"/>
</dbReference>
<dbReference type="InterPro" id="IPR040457">
    <property type="entry name" value="GCP_C"/>
</dbReference>